<sequence>MPREITILSSEDHDLYALAHAAEGIAGAASVREIDDGAAVQVLREDGVSLLTVYAPRQLHTYGEIERLLPDAPDVTLPTWWSDAFAPWGEVGEAGVSIALRLALGLGAVCLVED</sequence>
<reference evidence="2" key="1">
    <citation type="journal article" date="2019" name="Int. J. Syst. Evol. Microbiol.">
        <title>The Global Catalogue of Microorganisms (GCM) 10K type strain sequencing project: providing services to taxonomists for standard genome sequencing and annotation.</title>
        <authorList>
            <consortium name="The Broad Institute Genomics Platform"/>
            <consortium name="The Broad Institute Genome Sequencing Center for Infectious Disease"/>
            <person name="Wu L."/>
            <person name="Ma J."/>
        </authorList>
    </citation>
    <scope>NUCLEOTIDE SEQUENCE [LARGE SCALE GENOMIC DNA]</scope>
    <source>
        <strain evidence="2">NBRC 108728</strain>
    </source>
</reference>
<dbReference type="EMBL" id="AP027732">
    <property type="protein sequence ID" value="BDZ51604.1"/>
    <property type="molecule type" value="Genomic_DNA"/>
</dbReference>
<protein>
    <submittedName>
        <fullName evidence="1">Uncharacterized protein</fullName>
    </submittedName>
</protein>
<proteinExistence type="predicted"/>
<evidence type="ECO:0000313" key="2">
    <source>
        <dbReference type="Proteomes" id="UP001321486"/>
    </source>
</evidence>
<dbReference type="Proteomes" id="UP001321486">
    <property type="component" value="Chromosome"/>
</dbReference>
<name>A0ABM8GT08_9MICO</name>
<gene>
    <name evidence="1" type="ORF">GCM10025867_38450</name>
</gene>
<keyword evidence="2" id="KW-1185">Reference proteome</keyword>
<accession>A0ABM8GT08</accession>
<organism evidence="1 2">
    <name type="scientific">Frondihabitans sucicola</name>
    <dbReference type="NCBI Taxonomy" id="1268041"/>
    <lineage>
        <taxon>Bacteria</taxon>
        <taxon>Bacillati</taxon>
        <taxon>Actinomycetota</taxon>
        <taxon>Actinomycetes</taxon>
        <taxon>Micrococcales</taxon>
        <taxon>Microbacteriaceae</taxon>
        <taxon>Frondihabitans</taxon>
    </lineage>
</organism>
<dbReference type="RefSeq" id="WP_286344334.1">
    <property type="nucleotide sequence ID" value="NZ_AP027732.1"/>
</dbReference>
<evidence type="ECO:0000313" key="1">
    <source>
        <dbReference type="EMBL" id="BDZ51604.1"/>
    </source>
</evidence>